<keyword evidence="3" id="KW-1185">Reference proteome</keyword>
<dbReference type="RefSeq" id="WP_213349564.1">
    <property type="nucleotide sequence ID" value="NZ_JAEDAM010000055.1"/>
</dbReference>
<comment type="caution">
    <text evidence="2">The sequence shown here is derived from an EMBL/GenBank/DDBJ whole genome shotgun (WGS) entry which is preliminary data.</text>
</comment>
<dbReference type="Proteomes" id="UP000680365">
    <property type="component" value="Unassembled WGS sequence"/>
</dbReference>
<accession>A0ABS5QLY1</accession>
<evidence type="ECO:0000313" key="3">
    <source>
        <dbReference type="Proteomes" id="UP000680365"/>
    </source>
</evidence>
<evidence type="ECO:0000313" key="2">
    <source>
        <dbReference type="EMBL" id="MBS8122210.1"/>
    </source>
</evidence>
<evidence type="ECO:0000256" key="1">
    <source>
        <dbReference type="SAM" id="Phobius"/>
    </source>
</evidence>
<organism evidence="2 3">
    <name type="scientific">Candidatus Vampirococcus lugosii</name>
    <dbReference type="NCBI Taxonomy" id="2789015"/>
    <lineage>
        <taxon>Bacteria</taxon>
        <taxon>Candidatus Absconditibacteriota</taxon>
        <taxon>Vampirococcus</taxon>
    </lineage>
</organism>
<dbReference type="EMBL" id="JAEDAM010000055">
    <property type="protein sequence ID" value="MBS8122210.1"/>
    <property type="molecule type" value="Genomic_DNA"/>
</dbReference>
<keyword evidence="1" id="KW-0472">Membrane</keyword>
<gene>
    <name evidence="2" type="ORF">VAMP_171n77</name>
</gene>
<reference evidence="2 3" key="1">
    <citation type="journal article" date="2021" name="Nat. Commun.">
        <title>Reductive evolution and unique predatory mode in the CPR bacterium Vampirococcus lugosii.</title>
        <authorList>
            <person name="Moreira D."/>
            <person name="Zivanovic Y."/>
            <person name="Lopez-Archilla A.I."/>
            <person name="Iniesto M."/>
            <person name="Lopez-Garcia P."/>
        </authorList>
    </citation>
    <scope>NUCLEOTIDE SEQUENCE [LARGE SCALE GENOMIC DNA]</scope>
    <source>
        <strain evidence="2">Chiprana</strain>
    </source>
</reference>
<sequence>MKLFKKKDYWFIYYGNLREGERYSKLLPKSYLSKKINLEGYKMYNLGISPGLIRNKSKSKNYIIAEINNYKLSIFKYYYLIILLGFIESVYLFRYKRTKIYLQNKKVNIYLYNWKIKNNNEIIDWKNIT</sequence>
<keyword evidence="1" id="KW-0812">Transmembrane</keyword>
<dbReference type="InterPro" id="IPR036568">
    <property type="entry name" value="GGCT-like_sf"/>
</dbReference>
<evidence type="ECO:0008006" key="4">
    <source>
        <dbReference type="Google" id="ProtNLM"/>
    </source>
</evidence>
<name>A0ABS5QLY1_9BACT</name>
<proteinExistence type="predicted"/>
<dbReference type="SUPFAM" id="SSF110857">
    <property type="entry name" value="Gamma-glutamyl cyclotransferase-like"/>
    <property type="match status" value="1"/>
</dbReference>
<dbReference type="Gene3D" id="3.10.490.10">
    <property type="entry name" value="Gamma-glutamyl cyclotransferase-like"/>
    <property type="match status" value="1"/>
</dbReference>
<keyword evidence="1" id="KW-1133">Transmembrane helix</keyword>
<protein>
    <recommendedName>
        <fullName evidence="4">Gamma-glutamylcyclotransferase AIG2-like domain-containing protein</fullName>
    </recommendedName>
</protein>
<feature type="transmembrane region" description="Helical" evidence="1">
    <location>
        <begin position="77"/>
        <end position="95"/>
    </location>
</feature>